<keyword evidence="1" id="KW-0812">Transmembrane</keyword>
<reference evidence="3" key="1">
    <citation type="submission" date="2024-02" db="UniProtKB">
        <authorList>
            <consortium name="WormBaseParasite"/>
        </authorList>
    </citation>
    <scope>IDENTIFICATION</scope>
</reference>
<dbReference type="AlphaFoldDB" id="A0AAF3EQN4"/>
<feature type="transmembrane region" description="Helical" evidence="1">
    <location>
        <begin position="28"/>
        <end position="51"/>
    </location>
</feature>
<organism evidence="2 3">
    <name type="scientific">Mesorhabditis belari</name>
    <dbReference type="NCBI Taxonomy" id="2138241"/>
    <lineage>
        <taxon>Eukaryota</taxon>
        <taxon>Metazoa</taxon>
        <taxon>Ecdysozoa</taxon>
        <taxon>Nematoda</taxon>
        <taxon>Chromadorea</taxon>
        <taxon>Rhabditida</taxon>
        <taxon>Rhabditina</taxon>
        <taxon>Rhabditomorpha</taxon>
        <taxon>Rhabditoidea</taxon>
        <taxon>Rhabditidae</taxon>
        <taxon>Mesorhabditinae</taxon>
        <taxon>Mesorhabditis</taxon>
    </lineage>
</organism>
<dbReference type="Proteomes" id="UP000887575">
    <property type="component" value="Unassembled WGS sequence"/>
</dbReference>
<keyword evidence="1" id="KW-0472">Membrane</keyword>
<keyword evidence="2" id="KW-1185">Reference proteome</keyword>
<evidence type="ECO:0000313" key="3">
    <source>
        <dbReference type="WBParaSite" id="MBELARI_LOCUS1640"/>
    </source>
</evidence>
<keyword evidence="1" id="KW-1133">Transmembrane helix</keyword>
<proteinExistence type="predicted"/>
<name>A0AAF3EQN4_9BILA</name>
<evidence type="ECO:0000313" key="2">
    <source>
        <dbReference type="Proteomes" id="UP000887575"/>
    </source>
</evidence>
<dbReference type="WBParaSite" id="MBELARI_LOCUS1640">
    <property type="protein sequence ID" value="MBELARI_LOCUS1640"/>
    <property type="gene ID" value="MBELARI_LOCUS1640"/>
</dbReference>
<sequence>MWSIQDPKDPWAWRNTWTGEIRNSYDDLWIVIPIIVLVTVFAMLFLIPILIHRYCPHCFPGRVWCRWFESLLFVLGQISREKEEKRIERKRPTRAHPRAHSAPNFHDHVEYGVPHSIPIKTESPPQYQRGEAGHPNVHSYAEADVGYNETATIAFDVQLRWSEQVKNSESEEYEDVARLRGRTELKLFFTCGEKPGLIRAGHQQAKILSWVSMLSSSPNRVYSK</sequence>
<protein>
    <submittedName>
        <fullName evidence="3">Uncharacterized protein</fullName>
    </submittedName>
</protein>
<accession>A0AAF3EQN4</accession>
<evidence type="ECO:0000256" key="1">
    <source>
        <dbReference type="SAM" id="Phobius"/>
    </source>
</evidence>